<sequence length="496" mass="57377">MFKKKYIPFIVITLIILIGAFLRLYRIGDYMNFLGDEGRDVLIVKRMIVDHKFTLLGPITSVGMMYLGPIYYYFMVPFLWIFNLNPVGPAVMVALFSLATIYLIWQLGREFISEKAGIVAAVFYAASPLVIIHSHSSWNPNILPFFTLLIIYSLLKIVVNKNYKWLGVIGLSLGVSLQLHYVAFVFIPIIFLSLWLVRFKLPLKHVLLSIGGLFLVFLPFIIFEFRHQFINTQTVLQFITRGGDAKTFSLSEPLFKFWDLSVRLFWRLLIIKNAEISIVMMFLIIGICIYAFIKNYKNLNNRRLLQILGIWYLVGIGILSFYTGSIYDYYLMFAFPLPFILFGLFFEKISRLIIGKIFFIVLIPIILFFQIEKTPISQTPNRIATQTRDISEFIINHVDKEPFNFALIAGKNSDHAYRYFLEIKGFSPVIIENPTIDPSRKTVTNQLMIVCEEKICQPLGHPLWEIAGFGRAEIANEWQVGVVQVFKLVHYKSSLQ</sequence>
<keyword evidence="3" id="KW-0328">Glycosyltransferase</keyword>
<dbReference type="EMBL" id="LBPN01000005">
    <property type="protein sequence ID" value="KKP59692.1"/>
    <property type="molecule type" value="Genomic_DNA"/>
</dbReference>
<dbReference type="STRING" id="1618434.UR52_C0005G0016"/>
<reference evidence="10 11" key="1">
    <citation type="journal article" date="2015" name="Nature">
        <title>rRNA introns, odd ribosomes, and small enigmatic genomes across a large radiation of phyla.</title>
        <authorList>
            <person name="Brown C.T."/>
            <person name="Hug L.A."/>
            <person name="Thomas B.C."/>
            <person name="Sharon I."/>
            <person name="Castelle C.J."/>
            <person name="Singh A."/>
            <person name="Wilkins M.J."/>
            <person name="Williams K.H."/>
            <person name="Banfield J.F."/>
        </authorList>
    </citation>
    <scope>NUCLEOTIDE SEQUENCE [LARGE SCALE GENOMIC DNA]</scope>
</reference>
<dbReference type="InterPro" id="IPR050297">
    <property type="entry name" value="LipidA_mod_glycosyltrf_83"/>
</dbReference>
<dbReference type="PANTHER" id="PTHR33908">
    <property type="entry name" value="MANNOSYLTRANSFERASE YKCB-RELATED"/>
    <property type="match status" value="1"/>
</dbReference>
<evidence type="ECO:0000256" key="5">
    <source>
        <dbReference type="ARBA" id="ARBA00022692"/>
    </source>
</evidence>
<feature type="transmembrane region" description="Helical" evidence="8">
    <location>
        <begin position="276"/>
        <end position="293"/>
    </location>
</feature>
<feature type="transmembrane region" description="Helical" evidence="8">
    <location>
        <begin position="203"/>
        <end position="223"/>
    </location>
</feature>
<dbReference type="Pfam" id="PF13231">
    <property type="entry name" value="PMT_2"/>
    <property type="match status" value="1"/>
</dbReference>
<gene>
    <name evidence="10" type="ORF">UR52_C0005G0016</name>
</gene>
<dbReference type="Proteomes" id="UP000034176">
    <property type="component" value="Unassembled WGS sequence"/>
</dbReference>
<feature type="transmembrane region" description="Helical" evidence="8">
    <location>
        <begin position="329"/>
        <end position="346"/>
    </location>
</feature>
<evidence type="ECO:0000256" key="3">
    <source>
        <dbReference type="ARBA" id="ARBA00022676"/>
    </source>
</evidence>
<feature type="transmembrane region" description="Helical" evidence="8">
    <location>
        <begin position="53"/>
        <end position="74"/>
    </location>
</feature>
<feature type="transmembrane region" description="Helical" evidence="8">
    <location>
        <begin position="6"/>
        <end position="25"/>
    </location>
</feature>
<evidence type="ECO:0000256" key="2">
    <source>
        <dbReference type="ARBA" id="ARBA00022475"/>
    </source>
</evidence>
<keyword evidence="5 8" id="KW-0812">Transmembrane</keyword>
<comment type="subcellular location">
    <subcellularLocation>
        <location evidence="1">Cell membrane</location>
        <topology evidence="1">Multi-pass membrane protein</topology>
    </subcellularLocation>
</comment>
<comment type="caution">
    <text evidence="10">The sequence shown here is derived from an EMBL/GenBank/DDBJ whole genome shotgun (WGS) entry which is preliminary data.</text>
</comment>
<keyword evidence="4 10" id="KW-0808">Transferase</keyword>
<feature type="transmembrane region" description="Helical" evidence="8">
    <location>
        <begin position="353"/>
        <end position="371"/>
    </location>
</feature>
<keyword evidence="6 8" id="KW-1133">Transmembrane helix</keyword>
<dbReference type="GO" id="GO:0016763">
    <property type="term" value="F:pentosyltransferase activity"/>
    <property type="evidence" value="ECO:0007669"/>
    <property type="project" value="TreeGrafter"/>
</dbReference>
<accession>A0A0G0DX25</accession>
<feature type="transmembrane region" description="Helical" evidence="8">
    <location>
        <begin position="117"/>
        <end position="136"/>
    </location>
</feature>
<feature type="transmembrane region" description="Helical" evidence="8">
    <location>
        <begin position="179"/>
        <end position="197"/>
    </location>
</feature>
<evidence type="ECO:0000256" key="7">
    <source>
        <dbReference type="ARBA" id="ARBA00023136"/>
    </source>
</evidence>
<feature type="transmembrane region" description="Helical" evidence="8">
    <location>
        <begin position="86"/>
        <end position="105"/>
    </location>
</feature>
<feature type="transmembrane region" description="Helical" evidence="8">
    <location>
        <begin position="305"/>
        <end position="323"/>
    </location>
</feature>
<keyword evidence="2" id="KW-1003">Cell membrane</keyword>
<dbReference type="AlphaFoldDB" id="A0A0G0DX25"/>
<evidence type="ECO:0000313" key="11">
    <source>
        <dbReference type="Proteomes" id="UP000034176"/>
    </source>
</evidence>
<dbReference type="GO" id="GO:0005886">
    <property type="term" value="C:plasma membrane"/>
    <property type="evidence" value="ECO:0007669"/>
    <property type="project" value="UniProtKB-SubCell"/>
</dbReference>
<evidence type="ECO:0000256" key="8">
    <source>
        <dbReference type="SAM" id="Phobius"/>
    </source>
</evidence>
<keyword evidence="7 8" id="KW-0472">Membrane</keyword>
<evidence type="ECO:0000259" key="9">
    <source>
        <dbReference type="Pfam" id="PF13231"/>
    </source>
</evidence>
<proteinExistence type="predicted"/>
<name>A0A0G0DX25_9BACT</name>
<feature type="domain" description="Glycosyltransferase RgtA/B/C/D-like" evidence="9">
    <location>
        <begin position="69"/>
        <end position="222"/>
    </location>
</feature>
<feature type="transmembrane region" description="Helical" evidence="8">
    <location>
        <begin position="142"/>
        <end position="159"/>
    </location>
</feature>
<evidence type="ECO:0000256" key="4">
    <source>
        <dbReference type="ARBA" id="ARBA00022679"/>
    </source>
</evidence>
<evidence type="ECO:0000256" key="6">
    <source>
        <dbReference type="ARBA" id="ARBA00022989"/>
    </source>
</evidence>
<evidence type="ECO:0000313" key="10">
    <source>
        <dbReference type="EMBL" id="KKP59692.1"/>
    </source>
</evidence>
<dbReference type="GO" id="GO:0009103">
    <property type="term" value="P:lipopolysaccharide biosynthetic process"/>
    <property type="evidence" value="ECO:0007669"/>
    <property type="project" value="UniProtKB-ARBA"/>
</dbReference>
<dbReference type="PANTHER" id="PTHR33908:SF11">
    <property type="entry name" value="MEMBRANE PROTEIN"/>
    <property type="match status" value="1"/>
</dbReference>
<dbReference type="InterPro" id="IPR038731">
    <property type="entry name" value="RgtA/B/C-like"/>
</dbReference>
<protein>
    <submittedName>
        <fullName evidence="10">Glycosyl transferase family 39</fullName>
    </submittedName>
</protein>
<evidence type="ECO:0000256" key="1">
    <source>
        <dbReference type="ARBA" id="ARBA00004651"/>
    </source>
</evidence>
<organism evidence="10 11">
    <name type="scientific">Candidatus Gottesmanbacteria bacterium GW2011_GWA1_34_13</name>
    <dbReference type="NCBI Taxonomy" id="1618434"/>
    <lineage>
        <taxon>Bacteria</taxon>
        <taxon>Candidatus Gottesmaniibacteriota</taxon>
    </lineage>
</organism>